<dbReference type="AlphaFoldDB" id="A0ABD3SS77"/>
<dbReference type="SUPFAM" id="SSF48371">
    <property type="entry name" value="ARM repeat"/>
    <property type="match status" value="1"/>
</dbReference>
<dbReference type="InterPro" id="IPR011989">
    <property type="entry name" value="ARM-like"/>
</dbReference>
<feature type="compositionally biased region" description="Basic residues" evidence="3">
    <location>
        <begin position="219"/>
        <end position="233"/>
    </location>
</feature>
<evidence type="ECO:0000256" key="2">
    <source>
        <dbReference type="PROSITE-ProRule" id="PRU00259"/>
    </source>
</evidence>
<evidence type="ECO:0000256" key="3">
    <source>
        <dbReference type="SAM" id="MobiDB-lite"/>
    </source>
</evidence>
<evidence type="ECO:0000256" key="1">
    <source>
        <dbReference type="ARBA" id="ARBA00022737"/>
    </source>
</evidence>
<feature type="region of interest" description="Disordered" evidence="3">
    <location>
        <begin position="439"/>
        <end position="504"/>
    </location>
</feature>
<evidence type="ECO:0000313" key="4">
    <source>
        <dbReference type="EMBL" id="KAL3827462.1"/>
    </source>
</evidence>
<dbReference type="Pfam" id="PF00514">
    <property type="entry name" value="Arm"/>
    <property type="match status" value="1"/>
</dbReference>
<dbReference type="Proteomes" id="UP001530377">
    <property type="component" value="Unassembled WGS sequence"/>
</dbReference>
<feature type="compositionally biased region" description="Low complexity" evidence="3">
    <location>
        <begin position="361"/>
        <end position="373"/>
    </location>
</feature>
<name>A0ABD3SS77_9STRA</name>
<evidence type="ECO:0008006" key="6">
    <source>
        <dbReference type="Google" id="ProtNLM"/>
    </source>
</evidence>
<feature type="region of interest" description="Disordered" evidence="3">
    <location>
        <begin position="167"/>
        <end position="409"/>
    </location>
</feature>
<feature type="compositionally biased region" description="Acidic residues" evidence="3">
    <location>
        <begin position="183"/>
        <end position="195"/>
    </location>
</feature>
<feature type="compositionally biased region" description="Polar residues" evidence="3">
    <location>
        <begin position="493"/>
        <end position="504"/>
    </location>
</feature>
<feature type="compositionally biased region" description="Basic and acidic residues" evidence="3">
    <location>
        <begin position="201"/>
        <end position="213"/>
    </location>
</feature>
<organism evidence="4 5">
    <name type="scientific">Cyclostephanos tholiformis</name>
    <dbReference type="NCBI Taxonomy" id="382380"/>
    <lineage>
        <taxon>Eukaryota</taxon>
        <taxon>Sar</taxon>
        <taxon>Stramenopiles</taxon>
        <taxon>Ochrophyta</taxon>
        <taxon>Bacillariophyta</taxon>
        <taxon>Coscinodiscophyceae</taxon>
        <taxon>Thalassiosirophycidae</taxon>
        <taxon>Stephanodiscales</taxon>
        <taxon>Stephanodiscaceae</taxon>
        <taxon>Cyclostephanos</taxon>
    </lineage>
</organism>
<dbReference type="InterPro" id="IPR000225">
    <property type="entry name" value="Armadillo"/>
</dbReference>
<gene>
    <name evidence="4" type="ORF">ACHAXA_003731</name>
</gene>
<accession>A0ABD3SS77</accession>
<dbReference type="PROSITE" id="PS50176">
    <property type="entry name" value="ARM_REPEAT"/>
    <property type="match status" value="2"/>
</dbReference>
<dbReference type="InterPro" id="IPR016024">
    <property type="entry name" value="ARM-type_fold"/>
</dbReference>
<feature type="compositionally biased region" description="Acidic residues" evidence="3">
    <location>
        <begin position="329"/>
        <end position="339"/>
    </location>
</feature>
<feature type="compositionally biased region" description="Polar residues" evidence="3">
    <location>
        <begin position="167"/>
        <end position="178"/>
    </location>
</feature>
<feature type="compositionally biased region" description="Basic and acidic residues" evidence="3">
    <location>
        <begin position="345"/>
        <end position="357"/>
    </location>
</feature>
<dbReference type="Gene3D" id="1.25.10.10">
    <property type="entry name" value="Leucine-rich Repeat Variant"/>
    <property type="match status" value="2"/>
</dbReference>
<dbReference type="EMBL" id="JALLPB020000003">
    <property type="protein sequence ID" value="KAL3827462.1"/>
    <property type="molecule type" value="Genomic_DNA"/>
</dbReference>
<feature type="repeat" description="ARM" evidence="2">
    <location>
        <begin position="788"/>
        <end position="832"/>
    </location>
</feature>
<dbReference type="PANTHER" id="PTHR22895:SF0">
    <property type="entry name" value="ARMADILLO REPEAT-CONTAINING PROTEIN 6"/>
    <property type="match status" value="1"/>
</dbReference>
<comment type="caution">
    <text evidence="4">The sequence shown here is derived from an EMBL/GenBank/DDBJ whole genome shotgun (WGS) entry which is preliminary data.</text>
</comment>
<sequence>MDTIGNDLSSGGQVLSQEELIEKRLRNGQCTKCGAKCFKKKLFKLEPITEPGLVLNGRCLTCHPQDPTKGEELIAACAPVDVTPPPTSSASAKRAPRGAMSRTFLRKSTMSQTVILPKTEVAGESRFLTQKLSYSSGDLTEKNLRMPMPVGSNPAATLQADFRFSLNINPRENTTDTTIPHEEVDEEDDEDDDDNVPTVDDILRTADESREENYNSTKKSFRSKKSTSFRSKKKSDGSRTVSWNAEGGGGISPTIPHEEVDGEEDDDNGPTVDDILRTADGPRKENYNGTKKSFRSKKSTSFRSKKKSDGSRTVSWNAERGGGISPTISEDDEEDDDDNVQTVDDIVRTADGSREENYNCTKKSFSSKKSTSFRSKKKSDGSRTISWNAEGGGGISPTIPHEEDDEEDDYYDVKTIDDIVRTDGSREKNYNPDWRIRNEAKGDESTNKSFRSIAKSVGNISPGSKKKNDGSRIKNATWNTDKGGRVSNPYHGNDSSSRRSSFLKRQTDRPSVVFLDGINIEDLFEDDEDQSNDSESADFNSATEYLPSSNVKKLTKEEKNAILSLNDENISYLGIVNIMMINAQSIPVQTEALYALSLCNNPDRNLLVECASICGFEVIVSAMGKCIKDPVAQIDACKVFFIASADGEVLQTVMADAGAIEALVDALHEHEDDTAVLEGCLLALSNLCMPENNVQCALDAKLVELTINAMNKSVDVAGLQEHGCAVLANLAVHQKARGRIRDCGGCDAILVSMVVNPLDVGVQTQALVGLRNLCVKDDESKIILAKSGAIDVIIQVMRQHKDNPTIQASGSWALSIIGVNEDNRAYMGENSGIDVIVGSMRDHADDLDVQEKACRALWTLSVNPRIKSTMLDAGAIPMRGWGKGRSKRFN</sequence>
<reference evidence="4 5" key="1">
    <citation type="submission" date="2024-10" db="EMBL/GenBank/DDBJ databases">
        <title>Updated reference genomes for cyclostephanoid diatoms.</title>
        <authorList>
            <person name="Roberts W.R."/>
            <person name="Alverson A.J."/>
        </authorList>
    </citation>
    <scope>NUCLEOTIDE SEQUENCE [LARGE SCALE GENOMIC DNA]</scope>
    <source>
        <strain evidence="4 5">AJA228-03</strain>
    </source>
</reference>
<feature type="repeat" description="ARM" evidence="2">
    <location>
        <begin position="658"/>
        <end position="687"/>
    </location>
</feature>
<evidence type="ECO:0000313" key="5">
    <source>
        <dbReference type="Proteomes" id="UP001530377"/>
    </source>
</evidence>
<keyword evidence="5" id="KW-1185">Reference proteome</keyword>
<feature type="compositionally biased region" description="Basic and acidic residues" evidence="3">
    <location>
        <begin position="274"/>
        <end position="286"/>
    </location>
</feature>
<proteinExistence type="predicted"/>
<feature type="compositionally biased region" description="Basic residues" evidence="3">
    <location>
        <begin position="292"/>
        <end position="306"/>
    </location>
</feature>
<keyword evidence="1" id="KW-0677">Repeat</keyword>
<protein>
    <recommendedName>
        <fullName evidence="6">Armadillo repeat-containing protein 4</fullName>
    </recommendedName>
</protein>
<dbReference type="SMART" id="SM00185">
    <property type="entry name" value="ARM"/>
    <property type="match status" value="5"/>
</dbReference>
<dbReference type="PANTHER" id="PTHR22895">
    <property type="entry name" value="ARMADILLO REPEAT-CONTAINING PROTEIN 6"/>
    <property type="match status" value="1"/>
</dbReference>